<evidence type="ECO:0000313" key="3">
    <source>
        <dbReference type="EMBL" id="SVB60931.1"/>
    </source>
</evidence>
<dbReference type="SUPFAM" id="SSF69349">
    <property type="entry name" value="Phage fibre proteins"/>
    <property type="match status" value="1"/>
</dbReference>
<dbReference type="Gene3D" id="2.40.50.260">
    <property type="entry name" value="Nucleic acid-binding protein domain"/>
    <property type="match status" value="1"/>
</dbReference>
<dbReference type="Gene3D" id="3.10.450.190">
    <property type="match status" value="1"/>
</dbReference>
<gene>
    <name evidence="3" type="ORF">METZ01_LOCUS213785</name>
</gene>
<feature type="region of interest" description="Disordered" evidence="1">
    <location>
        <begin position="69"/>
        <end position="96"/>
    </location>
</feature>
<evidence type="ECO:0000259" key="2">
    <source>
        <dbReference type="Pfam" id="PF06714"/>
    </source>
</evidence>
<sequence length="301" mass="32859">MPATTAGLGGFGIQHSLVEGTTVFGFFRNSDMQDFVVLGVQQGISQQGYFETITDELLLNSVDKGFNDPRRKTQADYAGTHDGLNPPSAPSRPNELTASLDTAPQLLKDAGIKYGGSGSKREEFTEADKELPYYPLVKDATDINVFTTGDAKYDSRDLSEYIPDVKSNATPMYPYNKALYTESGHIVELDDTRGNERISIEHRTGTFYEIDKDGNEIHRVVNDNYTVIAKDNEVYIGGKVNIKVLGDASIKSYGDVTIKGYGDGKIDVAGKMDIEAGDDINISSAKIIKLSAMEVKNNIGD</sequence>
<dbReference type="AlphaFoldDB" id="A0A382FG28"/>
<dbReference type="EMBL" id="UINC01049308">
    <property type="protein sequence ID" value="SVB60931.1"/>
    <property type="molecule type" value="Genomic_DNA"/>
</dbReference>
<organism evidence="3">
    <name type="scientific">marine metagenome</name>
    <dbReference type="NCBI Taxonomy" id="408172"/>
    <lineage>
        <taxon>unclassified sequences</taxon>
        <taxon>metagenomes</taxon>
        <taxon>ecological metagenomes</taxon>
    </lineage>
</organism>
<accession>A0A382FG28</accession>
<evidence type="ECO:0000256" key="1">
    <source>
        <dbReference type="SAM" id="MobiDB-lite"/>
    </source>
</evidence>
<dbReference type="SUPFAM" id="SSF69255">
    <property type="entry name" value="gp5 N-terminal domain-like"/>
    <property type="match status" value="1"/>
</dbReference>
<reference evidence="3" key="1">
    <citation type="submission" date="2018-05" db="EMBL/GenBank/DDBJ databases">
        <authorList>
            <person name="Lanie J.A."/>
            <person name="Ng W.-L."/>
            <person name="Kazmierczak K.M."/>
            <person name="Andrzejewski T.M."/>
            <person name="Davidsen T.M."/>
            <person name="Wayne K.J."/>
            <person name="Tettelin H."/>
            <person name="Glass J.I."/>
            <person name="Rusch D."/>
            <person name="Podicherti R."/>
            <person name="Tsui H.-C.T."/>
            <person name="Winkler M.E."/>
        </authorList>
    </citation>
    <scope>NUCLEOTIDE SEQUENCE</scope>
</reference>
<dbReference type="InterPro" id="IPR009590">
    <property type="entry name" value="Gp5_OB_N"/>
</dbReference>
<proteinExistence type="predicted"/>
<dbReference type="Pfam" id="PF06714">
    <property type="entry name" value="Gp5_OB"/>
    <property type="match status" value="1"/>
</dbReference>
<protein>
    <recommendedName>
        <fullName evidence="2">Protein Gp5 N-terminal OB-fold domain-containing protein</fullName>
    </recommendedName>
</protein>
<name>A0A382FG28_9ZZZZ</name>
<feature type="domain" description="Protein Gp5 N-terminal OB-fold" evidence="2">
    <location>
        <begin position="2"/>
        <end position="72"/>
    </location>
</feature>